<accession>A0ABM8VXZ3</accession>
<dbReference type="PANTHER" id="PTHR10270:SF161">
    <property type="entry name" value="SEX-DETERMINING REGION Y PROTEIN"/>
    <property type="match status" value="1"/>
</dbReference>
<dbReference type="PANTHER" id="PTHR10270">
    <property type="entry name" value="SOX TRANSCRIPTION FACTOR"/>
    <property type="match status" value="1"/>
</dbReference>
<dbReference type="CDD" id="cd01389">
    <property type="entry name" value="HMG-box_ROX1-like"/>
    <property type="match status" value="1"/>
</dbReference>
<dbReference type="Gene3D" id="1.10.30.10">
    <property type="entry name" value="High mobility group box domain"/>
    <property type="match status" value="1"/>
</dbReference>
<keyword evidence="1 3" id="KW-0238">DNA-binding</keyword>
<comment type="caution">
    <text evidence="5">The sequence shown here is derived from an EMBL/GenBank/DDBJ whole genome shotgun (WGS) entry which is preliminary data.</text>
</comment>
<dbReference type="SMART" id="SM00398">
    <property type="entry name" value="HMG"/>
    <property type="match status" value="1"/>
</dbReference>
<reference evidence="5 6" key="1">
    <citation type="submission" date="2021-06" db="EMBL/GenBank/DDBJ databases">
        <authorList>
            <person name="Kallberg Y."/>
            <person name="Tangrot J."/>
            <person name="Rosling A."/>
        </authorList>
    </citation>
    <scope>NUCLEOTIDE SEQUENCE [LARGE SCALE GENOMIC DNA]</scope>
    <source>
        <strain evidence="5 6">120-4 pot B 10/14</strain>
    </source>
</reference>
<organism evidence="5 6">
    <name type="scientific">Gigaspora margarita</name>
    <dbReference type="NCBI Taxonomy" id="4874"/>
    <lineage>
        <taxon>Eukaryota</taxon>
        <taxon>Fungi</taxon>
        <taxon>Fungi incertae sedis</taxon>
        <taxon>Mucoromycota</taxon>
        <taxon>Glomeromycotina</taxon>
        <taxon>Glomeromycetes</taxon>
        <taxon>Diversisporales</taxon>
        <taxon>Gigasporaceae</taxon>
        <taxon>Gigaspora</taxon>
    </lineage>
</organism>
<dbReference type="Pfam" id="PF00505">
    <property type="entry name" value="HMG_box"/>
    <property type="match status" value="1"/>
</dbReference>
<keyword evidence="2" id="KW-0804">Transcription</keyword>
<evidence type="ECO:0000256" key="1">
    <source>
        <dbReference type="ARBA" id="ARBA00023125"/>
    </source>
</evidence>
<dbReference type="InterPro" id="IPR009071">
    <property type="entry name" value="HMG_box_dom"/>
</dbReference>
<evidence type="ECO:0000313" key="5">
    <source>
        <dbReference type="EMBL" id="CAG8474949.1"/>
    </source>
</evidence>
<sequence>MPADRSRLRADSGKLSTVNVEQMVEEFVKQVDLEQLCSIDGITPLLAERSGKNNPVSRPSNCFFQFKRIVSQYATQRCIPGYNDQNILSKAQSKLWSMTSNEQKAPFKKLAEDAKIKHKEMYPDYEFHPHRDKSVLKIKMNHGGQQKKKKNPVEKPDQRNKNLLIHQDSTISSPDSNEGEFDFVDIQEDVYGQTNALFDNSTTYALQSPINNDSDARMGSQDELMVTIPEFVYTLQSPEFSATLQQDYPVSPIVPISPAISDCPMLIVTGSEVSSPYPSPIASQIGDNNNFDFPSMTSLEHDNFDLTIASSMEPTTPLNWPVVDNNNMLMINMNNSMNAASLSSSPTLSYISDSTFSLQPSPNPNMDNMDEIFPSPFPNLFSDCSYYIPDTNNITVYEPSLFGQMPFNQ</sequence>
<gene>
    <name evidence="5" type="ORF">GMARGA_LOCUS958</name>
</gene>
<dbReference type="SUPFAM" id="SSF47095">
    <property type="entry name" value="HMG-box"/>
    <property type="match status" value="1"/>
</dbReference>
<protein>
    <submittedName>
        <fullName evidence="5">8824_t:CDS:1</fullName>
    </submittedName>
</protein>
<keyword evidence="6" id="KW-1185">Reference proteome</keyword>
<evidence type="ECO:0000259" key="4">
    <source>
        <dbReference type="PROSITE" id="PS50118"/>
    </source>
</evidence>
<evidence type="ECO:0000256" key="2">
    <source>
        <dbReference type="ARBA" id="ARBA00023163"/>
    </source>
</evidence>
<feature type="domain" description="HMG box" evidence="4">
    <location>
        <begin position="56"/>
        <end position="126"/>
    </location>
</feature>
<proteinExistence type="predicted"/>
<dbReference type="Proteomes" id="UP000789901">
    <property type="component" value="Unassembled WGS sequence"/>
</dbReference>
<dbReference type="EMBL" id="CAJVQB010000210">
    <property type="protein sequence ID" value="CAG8474949.1"/>
    <property type="molecule type" value="Genomic_DNA"/>
</dbReference>
<dbReference type="InterPro" id="IPR050140">
    <property type="entry name" value="SRY-related_HMG-box_TF-like"/>
</dbReference>
<keyword evidence="3" id="KW-0539">Nucleus</keyword>
<dbReference type="PROSITE" id="PS50118">
    <property type="entry name" value="HMG_BOX_2"/>
    <property type="match status" value="1"/>
</dbReference>
<evidence type="ECO:0000313" key="6">
    <source>
        <dbReference type="Proteomes" id="UP000789901"/>
    </source>
</evidence>
<name>A0ABM8VXZ3_GIGMA</name>
<feature type="DNA-binding region" description="HMG box" evidence="3">
    <location>
        <begin position="56"/>
        <end position="126"/>
    </location>
</feature>
<evidence type="ECO:0000256" key="3">
    <source>
        <dbReference type="PROSITE-ProRule" id="PRU00267"/>
    </source>
</evidence>
<dbReference type="InterPro" id="IPR036910">
    <property type="entry name" value="HMG_box_dom_sf"/>
</dbReference>